<feature type="domain" description="DhaL" evidence="1">
    <location>
        <begin position="9"/>
        <end position="225"/>
    </location>
</feature>
<dbReference type="PROSITE" id="PS51480">
    <property type="entry name" value="DHAL"/>
    <property type="match status" value="1"/>
</dbReference>
<organism evidence="2 3">
    <name type="scientific">Patulibacter brassicae</name>
    <dbReference type="NCBI Taxonomy" id="1705717"/>
    <lineage>
        <taxon>Bacteria</taxon>
        <taxon>Bacillati</taxon>
        <taxon>Actinomycetota</taxon>
        <taxon>Thermoleophilia</taxon>
        <taxon>Solirubrobacterales</taxon>
        <taxon>Patulibacteraceae</taxon>
        <taxon>Patulibacter</taxon>
    </lineage>
</organism>
<dbReference type="SMART" id="SM01120">
    <property type="entry name" value="Dak2"/>
    <property type="match status" value="1"/>
</dbReference>
<dbReference type="InterPro" id="IPR050270">
    <property type="entry name" value="DegV_domain_contain"/>
</dbReference>
<gene>
    <name evidence="2" type="ORF">SK069_02580</name>
</gene>
<sequence>MPVADPSIVRFRHVVAGALAHVDARRQEINDLNVFPVADGDTGDNMALTLRSVIDELDAILAEGATLDAIGREELVRRLARAALLGARGNSGVILSQLIRGAAEELVARPGELIRPPLIAAALAGAARRGYDSVRQPVEGTILTVVREMAGAASHAVAVMDPADLGPLAGESEQAAALATVIAAAVGAGQVALDEGPELLPPLKEAGVVDAGGFGLLLLFAGVIRTLRGDAPGEGFDIRHYEAAQLSDEAAHASETYRFCTNFAITGTDLDARRARRDLAEIGDSIIVVVGDERTLKVHVHTDDPDAAMALFDGEISSVDVADMSEQVAARLERGHLAEREAALVEGTTAAPVASADAPSTPGGGLRGTATGPTALLAVAHGEGIVDALTSLGAVVLDGGPTMNPATAELVDAIAACGTDEVVLLTNNPNVRMAAERAAELAEATVVVVPTRTQQAGLAIAVGHDPARPAADAAAALAELLEDLGTGGVAPAAREDPQGRFAVGDALGYVEEELVAWGDPAPTLRTVLERLAEDRELVTVLRGRDAPLPDDVLEGLAPEDVELELRDGGQPAWWWLVAAE</sequence>
<dbReference type="InterPro" id="IPR036117">
    <property type="entry name" value="DhaL_dom_sf"/>
</dbReference>
<evidence type="ECO:0000313" key="3">
    <source>
        <dbReference type="Proteomes" id="UP001277761"/>
    </source>
</evidence>
<comment type="caution">
    <text evidence="2">The sequence shown here is derived from an EMBL/GenBank/DDBJ whole genome shotgun (WGS) entry which is preliminary data.</text>
</comment>
<dbReference type="EMBL" id="JAXAVX010000001">
    <property type="protein sequence ID" value="MDX8150466.1"/>
    <property type="molecule type" value="Genomic_DNA"/>
</dbReference>
<dbReference type="Proteomes" id="UP001277761">
    <property type="component" value="Unassembled WGS sequence"/>
</dbReference>
<evidence type="ECO:0000259" key="1">
    <source>
        <dbReference type="PROSITE" id="PS51480"/>
    </source>
</evidence>
<dbReference type="InterPro" id="IPR004007">
    <property type="entry name" value="DhaL_dom"/>
</dbReference>
<dbReference type="Pfam" id="PF02734">
    <property type="entry name" value="Dak2"/>
    <property type="match status" value="1"/>
</dbReference>
<dbReference type="Pfam" id="PF13684">
    <property type="entry name" value="FakA-like_C"/>
    <property type="match status" value="1"/>
</dbReference>
<dbReference type="RefSeq" id="WP_319952614.1">
    <property type="nucleotide sequence ID" value="NZ_JAXAVX010000001.1"/>
</dbReference>
<proteinExistence type="predicted"/>
<dbReference type="InterPro" id="IPR048394">
    <property type="entry name" value="FakA-like_M"/>
</dbReference>
<protein>
    <submittedName>
        <fullName evidence="2">DAK2 domain-containing protein</fullName>
    </submittedName>
</protein>
<dbReference type="PANTHER" id="PTHR33434">
    <property type="entry name" value="DEGV DOMAIN-CONTAINING PROTEIN DR_1986-RELATED"/>
    <property type="match status" value="1"/>
</dbReference>
<dbReference type="InterPro" id="IPR033470">
    <property type="entry name" value="FakA-like_C"/>
</dbReference>
<dbReference type="Gene3D" id="1.25.40.340">
    <property type="match status" value="1"/>
</dbReference>
<dbReference type="SMART" id="SM01121">
    <property type="entry name" value="Dak1_2"/>
    <property type="match status" value="1"/>
</dbReference>
<dbReference type="SUPFAM" id="SSF101473">
    <property type="entry name" value="DhaL-like"/>
    <property type="match status" value="1"/>
</dbReference>
<dbReference type="PANTHER" id="PTHR33434:SF4">
    <property type="entry name" value="PHOSPHATASE PROTEIN"/>
    <property type="match status" value="1"/>
</dbReference>
<dbReference type="Pfam" id="PF21645">
    <property type="entry name" value="FakA-like_M"/>
    <property type="match status" value="1"/>
</dbReference>
<keyword evidence="3" id="KW-1185">Reference proteome</keyword>
<accession>A0ABU4VHQ1</accession>
<evidence type="ECO:0000313" key="2">
    <source>
        <dbReference type="EMBL" id="MDX8150466.1"/>
    </source>
</evidence>
<name>A0ABU4VHQ1_9ACTN</name>
<reference evidence="2 3" key="1">
    <citation type="submission" date="2023-11" db="EMBL/GenBank/DDBJ databases">
        <authorList>
            <person name="Xu M."/>
            <person name="Jiang T."/>
        </authorList>
    </citation>
    <scope>NUCLEOTIDE SEQUENCE [LARGE SCALE GENOMIC DNA]</scope>
    <source>
        <strain evidence="2 3">SD</strain>
    </source>
</reference>